<reference evidence="3" key="1">
    <citation type="submission" date="2006-09" db="EMBL/GenBank/DDBJ databases">
        <title>Annotation of Plasmodium falciparum Dd2.</title>
        <authorList>
            <consortium name="The Broad Institute Genome Sequencing Platform"/>
            <person name="Volkman S.K."/>
            <person name="Neafsey D.E."/>
            <person name="Dash A.P."/>
            <person name="Chitnis C.E."/>
            <person name="Hartl D.L."/>
            <person name="Young S.K."/>
            <person name="Zeng Q."/>
            <person name="Koehrsen M."/>
            <person name="Alvarado L."/>
            <person name="Berlin A."/>
            <person name="Borenstein D."/>
            <person name="Chapman S.B."/>
            <person name="Chen Z."/>
            <person name="Engels R."/>
            <person name="Freedman E."/>
            <person name="Gellesch M."/>
            <person name="Goldberg J."/>
            <person name="Griggs A."/>
            <person name="Gujja S."/>
            <person name="Heilman E.R."/>
            <person name="Heiman D.I."/>
            <person name="Howarth C."/>
            <person name="Jen D."/>
            <person name="Larson L."/>
            <person name="Mehta T."/>
            <person name="Neiman D."/>
            <person name="Park D."/>
            <person name="Pearson M."/>
            <person name="Roberts A."/>
            <person name="Saif S."/>
            <person name="Shea T."/>
            <person name="Shenoy N."/>
            <person name="Sisk P."/>
            <person name="Stolte C."/>
            <person name="Sykes S."/>
            <person name="Walk T."/>
            <person name="White J."/>
            <person name="Yandava C."/>
            <person name="Haas B."/>
            <person name="Henn M.R."/>
            <person name="Nusbaum C."/>
            <person name="Birren B."/>
        </authorList>
    </citation>
    <scope>NUCLEOTIDE SEQUENCE [LARGE SCALE GENOMIC DNA]</scope>
</reference>
<organism evidence="2 3">
    <name type="scientific">Plasmodium falciparum (isolate Dd2)</name>
    <dbReference type="NCBI Taxonomy" id="57267"/>
    <lineage>
        <taxon>Eukaryota</taxon>
        <taxon>Sar</taxon>
        <taxon>Alveolata</taxon>
        <taxon>Apicomplexa</taxon>
        <taxon>Aconoidasida</taxon>
        <taxon>Haemosporida</taxon>
        <taxon>Plasmodiidae</taxon>
        <taxon>Plasmodium</taxon>
        <taxon>Plasmodium (Laverania)</taxon>
    </lineage>
</organism>
<sequence>MKKNGVSEKAKIQAQFGFGRAGGSTDVNSRNSSADEEQSYDMMEQLSVIGGNPN</sequence>
<dbReference type="EMBL" id="GG702515">
    <property type="protein sequence ID" value="KOB89480.1"/>
    <property type="molecule type" value="Genomic_DNA"/>
</dbReference>
<protein>
    <submittedName>
        <fullName evidence="2">Uncharacterized protein</fullName>
    </submittedName>
</protein>
<accession>A0A0L7MA65</accession>
<dbReference type="AlphaFoldDB" id="A0A0L7MA65"/>
<evidence type="ECO:0000256" key="1">
    <source>
        <dbReference type="SAM" id="MobiDB-lite"/>
    </source>
</evidence>
<evidence type="ECO:0000313" key="3">
    <source>
        <dbReference type="Proteomes" id="UP000054282"/>
    </source>
</evidence>
<evidence type="ECO:0000313" key="2">
    <source>
        <dbReference type="EMBL" id="KOB89480.1"/>
    </source>
</evidence>
<dbReference type="Proteomes" id="UP000054282">
    <property type="component" value="Unassembled WGS sequence"/>
</dbReference>
<dbReference type="KEGG" id="pfd:PFDG_05029"/>
<proteinExistence type="predicted"/>
<feature type="region of interest" description="Disordered" evidence="1">
    <location>
        <begin position="17"/>
        <end position="39"/>
    </location>
</feature>
<name>A0A0L7MA65_PLAF4</name>
<reference evidence="3" key="2">
    <citation type="submission" date="2006-09" db="EMBL/GenBank/DDBJ databases">
        <title>The genome sequence of Plasmodium falciparum Dd2.</title>
        <authorList>
            <consortium name="The Broad Institute Genome Sequencing Platform"/>
            <person name="Birren B."/>
            <person name="Lander E."/>
            <person name="Galagan J."/>
            <person name="Nusbaum C."/>
            <person name="Devon K."/>
            <person name="Henn M."/>
            <person name="Jaffe D."/>
            <person name="Butler J."/>
            <person name="Alvarez P."/>
            <person name="Gnerre S."/>
            <person name="Grabherr M."/>
            <person name="Kleber M."/>
            <person name="Mauceli E."/>
            <person name="Brockman W."/>
            <person name="MacCallum I.A."/>
            <person name="Rounsley S."/>
            <person name="Young S."/>
            <person name="LaButti K."/>
            <person name="Pushparaj V."/>
            <person name="DeCaprio D."/>
            <person name="Crawford M."/>
            <person name="Koehrsen M."/>
            <person name="Engels R."/>
            <person name="Montgomery P."/>
            <person name="Pearson M."/>
            <person name="Howarth C."/>
            <person name="Larson L."/>
            <person name="Luoma S."/>
            <person name="White J."/>
            <person name="Kodira C."/>
            <person name="Zeng Q."/>
            <person name="O'Leary S."/>
            <person name="Yandava C."/>
            <person name="Alvarado L."/>
            <person name="Wirth D."/>
            <person name="Volkman S."/>
            <person name="Hartl D."/>
        </authorList>
    </citation>
    <scope>NUCLEOTIDE SEQUENCE [LARGE SCALE GENOMIC DNA]</scope>
</reference>
<gene>
    <name evidence="2" type="ORF">PFDG_05029</name>
</gene>